<reference evidence="2 3" key="1">
    <citation type="submission" date="2024-07" db="EMBL/GenBank/DDBJ databases">
        <title>Section-level genome sequencing and comparative genomics of Aspergillus sections Usti and Cavernicolus.</title>
        <authorList>
            <consortium name="Lawrence Berkeley National Laboratory"/>
            <person name="Nybo J.L."/>
            <person name="Vesth T.C."/>
            <person name="Theobald S."/>
            <person name="Frisvad J.C."/>
            <person name="Larsen T.O."/>
            <person name="Kjaerboelling I."/>
            <person name="Rothschild-Mancinelli K."/>
            <person name="Lyhne E.K."/>
            <person name="Kogle M.E."/>
            <person name="Barry K."/>
            <person name="Clum A."/>
            <person name="Na H."/>
            <person name="Ledsgaard L."/>
            <person name="Lin J."/>
            <person name="Lipzen A."/>
            <person name="Kuo A."/>
            <person name="Riley R."/>
            <person name="Mondo S."/>
            <person name="LaButti K."/>
            <person name="Haridas S."/>
            <person name="Pangalinan J."/>
            <person name="Salamov A.A."/>
            <person name="Simmons B.A."/>
            <person name="Magnuson J.K."/>
            <person name="Chen J."/>
            <person name="Drula E."/>
            <person name="Henrissat B."/>
            <person name="Wiebenga A."/>
            <person name="Lubbers R.J."/>
            <person name="Gomes A.C."/>
            <person name="Makela M.R."/>
            <person name="Stajich J."/>
            <person name="Grigoriev I.V."/>
            <person name="Mortensen U.H."/>
            <person name="De vries R.P."/>
            <person name="Baker S.E."/>
            <person name="Andersen M.R."/>
        </authorList>
    </citation>
    <scope>NUCLEOTIDE SEQUENCE [LARGE SCALE GENOMIC DNA]</scope>
    <source>
        <strain evidence="2 3">CBS 600.67</strain>
    </source>
</reference>
<dbReference type="EMBL" id="JBFXLS010000006">
    <property type="protein sequence ID" value="KAL2832410.1"/>
    <property type="molecule type" value="Genomic_DNA"/>
</dbReference>
<keyword evidence="1" id="KW-1133">Transmembrane helix</keyword>
<organism evidence="2 3">
    <name type="scientific">Aspergillus cavernicola</name>
    <dbReference type="NCBI Taxonomy" id="176166"/>
    <lineage>
        <taxon>Eukaryota</taxon>
        <taxon>Fungi</taxon>
        <taxon>Dikarya</taxon>
        <taxon>Ascomycota</taxon>
        <taxon>Pezizomycotina</taxon>
        <taxon>Eurotiomycetes</taxon>
        <taxon>Eurotiomycetidae</taxon>
        <taxon>Eurotiales</taxon>
        <taxon>Aspergillaceae</taxon>
        <taxon>Aspergillus</taxon>
        <taxon>Aspergillus subgen. Nidulantes</taxon>
    </lineage>
</organism>
<feature type="transmembrane region" description="Helical" evidence="1">
    <location>
        <begin position="20"/>
        <end position="41"/>
    </location>
</feature>
<dbReference type="Proteomes" id="UP001610335">
    <property type="component" value="Unassembled WGS sequence"/>
</dbReference>
<protein>
    <submittedName>
        <fullName evidence="2">Uncharacterized protein</fullName>
    </submittedName>
</protein>
<comment type="caution">
    <text evidence="2">The sequence shown here is derived from an EMBL/GenBank/DDBJ whole genome shotgun (WGS) entry which is preliminary data.</text>
</comment>
<accession>A0ABR4IXD6</accession>
<evidence type="ECO:0000313" key="3">
    <source>
        <dbReference type="Proteomes" id="UP001610335"/>
    </source>
</evidence>
<keyword evidence="3" id="KW-1185">Reference proteome</keyword>
<proteinExistence type="predicted"/>
<evidence type="ECO:0000256" key="1">
    <source>
        <dbReference type="SAM" id="Phobius"/>
    </source>
</evidence>
<sequence length="91" mass="10046">MAIILRYSDGSQGTPSWEGSFPRVILMFTSLGMVFLGWLMADRALTGLSMLGSLVSIQTPCLVDSEPKHHLVLHAPNISHMVCHRVHPGYK</sequence>
<keyword evidence="1" id="KW-0472">Membrane</keyword>
<gene>
    <name evidence="2" type="ORF">BDW59DRAFT_104650</name>
</gene>
<name>A0ABR4IXD6_9EURO</name>
<keyword evidence="1" id="KW-0812">Transmembrane</keyword>
<evidence type="ECO:0000313" key="2">
    <source>
        <dbReference type="EMBL" id="KAL2832410.1"/>
    </source>
</evidence>